<protein>
    <recommendedName>
        <fullName evidence="3">PiggyBac transposable element-derived protein domain-containing protein</fullName>
    </recommendedName>
</protein>
<proteinExistence type="predicted"/>
<organism evidence="1 2">
    <name type="scientific">Arctia plantaginis</name>
    <name type="common">Wood tiger moth</name>
    <name type="synonym">Phalaena plantaginis</name>
    <dbReference type="NCBI Taxonomy" id="874455"/>
    <lineage>
        <taxon>Eukaryota</taxon>
        <taxon>Metazoa</taxon>
        <taxon>Ecdysozoa</taxon>
        <taxon>Arthropoda</taxon>
        <taxon>Hexapoda</taxon>
        <taxon>Insecta</taxon>
        <taxon>Pterygota</taxon>
        <taxon>Neoptera</taxon>
        <taxon>Endopterygota</taxon>
        <taxon>Lepidoptera</taxon>
        <taxon>Glossata</taxon>
        <taxon>Ditrysia</taxon>
        <taxon>Noctuoidea</taxon>
        <taxon>Erebidae</taxon>
        <taxon>Arctiinae</taxon>
        <taxon>Arctia</taxon>
    </lineage>
</organism>
<evidence type="ECO:0008006" key="3">
    <source>
        <dbReference type="Google" id="ProtNLM"/>
    </source>
</evidence>
<name>A0A8S0ZNI2_ARCPL</name>
<gene>
    <name evidence="1" type="ORF">APLA_LOCUS7124</name>
</gene>
<dbReference type="AlphaFoldDB" id="A0A8S0ZNI2"/>
<dbReference type="Proteomes" id="UP000494256">
    <property type="component" value="Unassembled WGS sequence"/>
</dbReference>
<sequence length="85" mass="10135">MASKRFTTVDNYKGINKGMDGVDELDQSISLYSMWCWVLFTYMTDMAVANAWRLYILSHDDHMDQLPFRRNLARYCLRQEQVQQC</sequence>
<dbReference type="OrthoDB" id="6022242at2759"/>
<reference evidence="1 2" key="1">
    <citation type="submission" date="2020-04" db="EMBL/GenBank/DDBJ databases">
        <authorList>
            <person name="Wallbank WR R."/>
            <person name="Pardo Diaz C."/>
            <person name="Kozak K."/>
            <person name="Martin S."/>
            <person name="Jiggins C."/>
            <person name="Moest M."/>
            <person name="Warren A I."/>
            <person name="Byers J.R.P. K."/>
            <person name="Montejo-Kovacevich G."/>
            <person name="Yen C E."/>
        </authorList>
    </citation>
    <scope>NUCLEOTIDE SEQUENCE [LARGE SCALE GENOMIC DNA]</scope>
</reference>
<accession>A0A8S0ZNI2</accession>
<dbReference type="EMBL" id="CADEBD010000300">
    <property type="protein sequence ID" value="CAB3235868.1"/>
    <property type="molecule type" value="Genomic_DNA"/>
</dbReference>
<evidence type="ECO:0000313" key="2">
    <source>
        <dbReference type="Proteomes" id="UP000494256"/>
    </source>
</evidence>
<comment type="caution">
    <text evidence="1">The sequence shown here is derived from an EMBL/GenBank/DDBJ whole genome shotgun (WGS) entry which is preliminary data.</text>
</comment>
<evidence type="ECO:0000313" key="1">
    <source>
        <dbReference type="EMBL" id="CAB3235868.1"/>
    </source>
</evidence>